<reference evidence="2" key="1">
    <citation type="submission" date="2023-06" db="EMBL/GenBank/DDBJ databases">
        <authorList>
            <consortium name="Lawrence Berkeley National Laboratory"/>
            <person name="Ahrendt S."/>
            <person name="Sahu N."/>
            <person name="Indic B."/>
            <person name="Wong-Bajracharya J."/>
            <person name="Merenyi Z."/>
            <person name="Ke H.-M."/>
            <person name="Monk M."/>
            <person name="Kocsube S."/>
            <person name="Drula E."/>
            <person name="Lipzen A."/>
            <person name="Balint B."/>
            <person name="Henrissat B."/>
            <person name="Andreopoulos B."/>
            <person name="Martin F.M."/>
            <person name="Harder C.B."/>
            <person name="Rigling D."/>
            <person name="Ford K.L."/>
            <person name="Foster G.D."/>
            <person name="Pangilinan J."/>
            <person name="Papanicolaou A."/>
            <person name="Barry K."/>
            <person name="LaButti K."/>
            <person name="Viragh M."/>
            <person name="Koriabine M."/>
            <person name="Yan M."/>
            <person name="Riley R."/>
            <person name="Champramary S."/>
            <person name="Plett K.L."/>
            <person name="Tsai I.J."/>
            <person name="Slot J."/>
            <person name="Sipos G."/>
            <person name="Plett J."/>
            <person name="Nagy L.G."/>
            <person name="Grigoriev I.V."/>
        </authorList>
    </citation>
    <scope>NUCLEOTIDE SEQUENCE</scope>
    <source>
        <strain evidence="2">FPL87.14</strain>
    </source>
</reference>
<evidence type="ECO:0008006" key="4">
    <source>
        <dbReference type="Google" id="ProtNLM"/>
    </source>
</evidence>
<dbReference type="Proteomes" id="UP001175226">
    <property type="component" value="Unassembled WGS sequence"/>
</dbReference>
<proteinExistence type="predicted"/>
<gene>
    <name evidence="2" type="ORF">EV421DRAFT_1739264</name>
</gene>
<feature type="chain" id="PRO_5041305210" description="KOW domain-containing protein" evidence="1">
    <location>
        <begin position="19"/>
        <end position="696"/>
    </location>
</feature>
<evidence type="ECO:0000313" key="2">
    <source>
        <dbReference type="EMBL" id="KAK0437069.1"/>
    </source>
</evidence>
<feature type="signal peptide" evidence="1">
    <location>
        <begin position="1"/>
        <end position="18"/>
    </location>
</feature>
<dbReference type="EMBL" id="JAUEPT010000051">
    <property type="protein sequence ID" value="KAK0437069.1"/>
    <property type="molecule type" value="Genomic_DNA"/>
</dbReference>
<evidence type="ECO:0000313" key="3">
    <source>
        <dbReference type="Proteomes" id="UP001175226"/>
    </source>
</evidence>
<sequence>MFKLSLSIVFLSIGICSSTSKQLKTQRQRQRTNKMIALTVWKGMILKWRVLKTEPKLSQMNLRRSPSSQDKLVTCLMRADTLKDVLIHAFAIATACNWAYLQFHLLSPPLKIFLAASMAIIKAQGKPIFEEIPVKEQAAILNIQGSQMIDVHDWIIIMKACHDWGLDVLVIPHLFSAEGCGHKKRAQMIHELLVLGHAPQHFGMSQQIHSVMKPSPNSKPESTEGFWYWNAHMMSVHPTILEAEHWVPCPAEWHFQMGEPVVMSGGPQRDCIGTISQIHEHGLEISLNDESGTHHCPFLWAEKVFATGDYIHCMDNDREGFVQTVDVFQLSIFQQHEDGHLDECSCTKNSVIKVLAPARDMALHDNHWLGTWVTVTDPASPLCGQEGIIKCVVKNSSGGLAATVIGHEEDLFLPLTEHPYSSETHLNFEHYSLQASQSHSDNMPPLHSTLRKMPWIRVEVVIGTVRDVICGQSTESGLSVIIILNNFDPVTTNKDLDANGNLLVGQAVTKQPLIQERAGTPPPTDAVWDPYSKNPPPPPFTSGTSLPLSPSRNYEHQGHWMTDPSLVDHELHVHVGVKVKVIVLQQRSDGCGVQAYICKGKKKLEPVEPGMVQAMHPATPHNYERWIVIKGKHTGKYVHLIRYDKWAPATPAKIHALSNLNQGPKYVRQLLPLDDVVPSLRFNLSCYVSTAFNALL</sequence>
<dbReference type="AlphaFoldDB" id="A0AA39J7G4"/>
<keyword evidence="3" id="KW-1185">Reference proteome</keyword>
<protein>
    <recommendedName>
        <fullName evidence="4">KOW domain-containing protein</fullName>
    </recommendedName>
</protein>
<organism evidence="2 3">
    <name type="scientific">Armillaria borealis</name>
    <dbReference type="NCBI Taxonomy" id="47425"/>
    <lineage>
        <taxon>Eukaryota</taxon>
        <taxon>Fungi</taxon>
        <taxon>Dikarya</taxon>
        <taxon>Basidiomycota</taxon>
        <taxon>Agaricomycotina</taxon>
        <taxon>Agaricomycetes</taxon>
        <taxon>Agaricomycetidae</taxon>
        <taxon>Agaricales</taxon>
        <taxon>Marasmiineae</taxon>
        <taxon>Physalacriaceae</taxon>
        <taxon>Armillaria</taxon>
    </lineage>
</organism>
<name>A0AA39J7G4_9AGAR</name>
<comment type="caution">
    <text evidence="2">The sequence shown here is derived from an EMBL/GenBank/DDBJ whole genome shotgun (WGS) entry which is preliminary data.</text>
</comment>
<evidence type="ECO:0000256" key="1">
    <source>
        <dbReference type="SAM" id="SignalP"/>
    </source>
</evidence>
<keyword evidence="1" id="KW-0732">Signal</keyword>
<accession>A0AA39J7G4</accession>